<dbReference type="GO" id="GO:0009052">
    <property type="term" value="P:pentose-phosphate shunt, non-oxidative branch"/>
    <property type="evidence" value="ECO:0007669"/>
    <property type="project" value="TreeGrafter"/>
</dbReference>
<dbReference type="NCBIfam" id="TIGR00689">
    <property type="entry name" value="rpiB_lacA_lacB"/>
    <property type="match status" value="1"/>
</dbReference>
<dbReference type="NCBIfam" id="TIGR01120">
    <property type="entry name" value="rpiB"/>
    <property type="match status" value="1"/>
</dbReference>
<comment type="caution">
    <text evidence="5">The sequence shown here is derived from an EMBL/GenBank/DDBJ whole genome shotgun (WGS) entry which is preliminary data.</text>
</comment>
<dbReference type="GO" id="GO:0019316">
    <property type="term" value="P:D-allose catabolic process"/>
    <property type="evidence" value="ECO:0007669"/>
    <property type="project" value="TreeGrafter"/>
</dbReference>
<dbReference type="PANTHER" id="PTHR30345:SF0">
    <property type="entry name" value="DNA DAMAGE-REPAIR_TOLERATION PROTEIN DRT102"/>
    <property type="match status" value="1"/>
</dbReference>
<protein>
    <submittedName>
        <fullName evidence="5">Ribose 5-phosphate isomerase B</fullName>
        <ecNumber evidence="5">5.3.1.6</ecNumber>
    </submittedName>
</protein>
<feature type="binding site" evidence="4">
    <location>
        <position position="99"/>
    </location>
    <ligand>
        <name>D-ribulose 5-phosphate</name>
        <dbReference type="ChEBI" id="CHEBI:58121"/>
    </ligand>
</feature>
<dbReference type="InterPro" id="IPR003500">
    <property type="entry name" value="RpiB_LacA_LacB"/>
</dbReference>
<dbReference type="PANTHER" id="PTHR30345">
    <property type="entry name" value="RIBOSE-5-PHOSPHATE ISOMERASE B"/>
    <property type="match status" value="1"/>
</dbReference>
<dbReference type="Gene3D" id="3.40.1400.10">
    <property type="entry name" value="Sugar-phosphate isomerase, RpiB/LacA/LacB"/>
    <property type="match status" value="1"/>
</dbReference>
<dbReference type="Pfam" id="PF02502">
    <property type="entry name" value="LacAB_rpiB"/>
    <property type="match status" value="1"/>
</dbReference>
<evidence type="ECO:0000313" key="5">
    <source>
        <dbReference type="EMBL" id="NKE69785.1"/>
    </source>
</evidence>
<dbReference type="RefSeq" id="WP_168058069.1">
    <property type="nucleotide sequence ID" value="NZ_VTOW01000001.1"/>
</dbReference>
<dbReference type="SUPFAM" id="SSF89623">
    <property type="entry name" value="Ribose/Galactose isomerase RpiB/AlsB"/>
    <property type="match status" value="1"/>
</dbReference>
<gene>
    <name evidence="5" type="primary">rpiB</name>
    <name evidence="5" type="ORF">MNODULE_03370</name>
</gene>
<evidence type="ECO:0000313" key="6">
    <source>
        <dbReference type="Proteomes" id="UP000534783"/>
    </source>
</evidence>
<evidence type="ECO:0000256" key="2">
    <source>
        <dbReference type="ARBA" id="ARBA00023235"/>
    </source>
</evidence>
<feature type="active site" description="Proton acceptor" evidence="3">
    <location>
        <position position="65"/>
    </location>
</feature>
<dbReference type="Proteomes" id="UP000534783">
    <property type="component" value="Unassembled WGS sequence"/>
</dbReference>
<reference evidence="5 6" key="1">
    <citation type="journal article" date="2020" name="Nature">
        <title>Bacterial chemolithoautotrophy via manganese oxidation.</title>
        <authorList>
            <person name="Yu H."/>
            <person name="Leadbetter J.R."/>
        </authorList>
    </citation>
    <scope>NUCLEOTIDE SEQUENCE [LARGE SCALE GENOMIC DNA]</scope>
    <source>
        <strain evidence="5 6">Mn-1</strain>
    </source>
</reference>
<name>A0A7X6DM95_9BACT</name>
<dbReference type="NCBIfam" id="NF004051">
    <property type="entry name" value="PRK05571.1"/>
    <property type="match status" value="1"/>
</dbReference>
<dbReference type="InterPro" id="IPR004785">
    <property type="entry name" value="RpiB"/>
</dbReference>
<evidence type="ECO:0000256" key="4">
    <source>
        <dbReference type="PIRSR" id="PIRSR005384-2"/>
    </source>
</evidence>
<feature type="active site" description="Proton donor" evidence="3">
    <location>
        <position position="98"/>
    </location>
</feature>
<accession>A0A7X6DM95</accession>
<dbReference type="InterPro" id="IPR036569">
    <property type="entry name" value="RpiB_LacA_LacB_sf"/>
</dbReference>
<dbReference type="EC" id="5.3.1.6" evidence="5"/>
<evidence type="ECO:0000256" key="1">
    <source>
        <dbReference type="ARBA" id="ARBA00008754"/>
    </source>
</evidence>
<dbReference type="AlphaFoldDB" id="A0A7X6DM95"/>
<feature type="binding site" evidence="4">
    <location>
        <position position="136"/>
    </location>
    <ligand>
        <name>D-ribulose 5-phosphate</name>
        <dbReference type="ChEBI" id="CHEBI:58121"/>
    </ligand>
</feature>
<keyword evidence="6" id="KW-1185">Reference proteome</keyword>
<organism evidence="5 6">
    <name type="scientific">Candidatus Manganitrophus noduliformans</name>
    <dbReference type="NCBI Taxonomy" id="2606439"/>
    <lineage>
        <taxon>Bacteria</taxon>
        <taxon>Pseudomonadati</taxon>
        <taxon>Nitrospirota</taxon>
        <taxon>Nitrospiria</taxon>
        <taxon>Candidatus Troglogloeales</taxon>
        <taxon>Candidatus Manganitrophaceae</taxon>
        <taxon>Candidatus Manganitrophus</taxon>
    </lineage>
</organism>
<feature type="binding site" evidence="4">
    <location>
        <begin position="8"/>
        <end position="9"/>
    </location>
    <ligand>
        <name>D-ribulose 5-phosphate</name>
        <dbReference type="ChEBI" id="CHEBI:58121"/>
    </ligand>
</feature>
<sequence length="149" mass="16351">MKLAIASDHAGFGLKNRILRYLSEKKVDAVDFGADGRDSVDYPDYAIQVAESVSKGTLDRGILICGTGIGMSITANKFPGVRAALCHNAVTAEASRRHNDANVLVLGERVLDEETAVQIVRIWLETDFEAGRHQRRLDKIHAIEKAHPD</sequence>
<evidence type="ECO:0000256" key="3">
    <source>
        <dbReference type="PIRSR" id="PIRSR005384-1"/>
    </source>
</evidence>
<comment type="similarity">
    <text evidence="1">Belongs to the LacAB/RpiB family.</text>
</comment>
<feature type="binding site" evidence="4">
    <location>
        <position position="109"/>
    </location>
    <ligand>
        <name>D-ribulose 5-phosphate</name>
        <dbReference type="ChEBI" id="CHEBI:58121"/>
    </ligand>
</feature>
<keyword evidence="2 5" id="KW-0413">Isomerase</keyword>
<dbReference type="EMBL" id="VTOW01000001">
    <property type="protein sequence ID" value="NKE69785.1"/>
    <property type="molecule type" value="Genomic_DNA"/>
</dbReference>
<feature type="binding site" evidence="4">
    <location>
        <position position="132"/>
    </location>
    <ligand>
        <name>D-ribulose 5-phosphate</name>
        <dbReference type="ChEBI" id="CHEBI:58121"/>
    </ligand>
</feature>
<proteinExistence type="inferred from homology"/>
<dbReference type="PIRSF" id="PIRSF005384">
    <property type="entry name" value="RpiB_LacA_B"/>
    <property type="match status" value="1"/>
</dbReference>
<dbReference type="GO" id="GO:0004751">
    <property type="term" value="F:ribose-5-phosphate isomerase activity"/>
    <property type="evidence" value="ECO:0007669"/>
    <property type="project" value="UniProtKB-EC"/>
</dbReference>
<feature type="binding site" evidence="4">
    <location>
        <begin position="66"/>
        <end position="70"/>
    </location>
    <ligand>
        <name>D-ribulose 5-phosphate</name>
        <dbReference type="ChEBI" id="CHEBI:58121"/>
    </ligand>
</feature>